<dbReference type="EMBL" id="CAIX01000144">
    <property type="protein sequence ID" value="CCI46904.1"/>
    <property type="molecule type" value="Genomic_DNA"/>
</dbReference>
<dbReference type="InParanoid" id="A0A024GK93"/>
<proteinExistence type="predicted"/>
<organism evidence="2 3">
    <name type="scientific">Albugo candida</name>
    <dbReference type="NCBI Taxonomy" id="65357"/>
    <lineage>
        <taxon>Eukaryota</taxon>
        <taxon>Sar</taxon>
        <taxon>Stramenopiles</taxon>
        <taxon>Oomycota</taxon>
        <taxon>Peronosporomycetes</taxon>
        <taxon>Albuginales</taxon>
        <taxon>Albuginaceae</taxon>
        <taxon>Albugo</taxon>
    </lineage>
</organism>
<dbReference type="Proteomes" id="UP000053237">
    <property type="component" value="Unassembled WGS sequence"/>
</dbReference>
<feature type="coiled-coil region" evidence="1">
    <location>
        <begin position="492"/>
        <end position="618"/>
    </location>
</feature>
<evidence type="ECO:0000256" key="1">
    <source>
        <dbReference type="SAM" id="Coils"/>
    </source>
</evidence>
<accession>A0A024GK93</accession>
<keyword evidence="1" id="KW-0175">Coiled coil</keyword>
<evidence type="ECO:0000313" key="2">
    <source>
        <dbReference type="EMBL" id="CCI46904.1"/>
    </source>
</evidence>
<comment type="caution">
    <text evidence="2">The sequence shown here is derived from an EMBL/GenBank/DDBJ whole genome shotgun (WGS) entry which is preliminary data.</text>
</comment>
<dbReference type="SUPFAM" id="SSF48340">
    <property type="entry name" value="Interferon-induced guanylate-binding protein 1 (GBP1), C-terminal domain"/>
    <property type="match status" value="1"/>
</dbReference>
<dbReference type="GO" id="GO:0005525">
    <property type="term" value="F:GTP binding"/>
    <property type="evidence" value="ECO:0007669"/>
    <property type="project" value="InterPro"/>
</dbReference>
<reference evidence="2 3" key="1">
    <citation type="submission" date="2012-05" db="EMBL/GenBank/DDBJ databases">
        <title>Recombination and specialization in a pathogen metapopulation.</title>
        <authorList>
            <person name="Gardiner A."/>
            <person name="Kemen E."/>
            <person name="Schultz-Larsen T."/>
            <person name="MacLean D."/>
            <person name="Van Oosterhout C."/>
            <person name="Jones J.D.G."/>
        </authorList>
    </citation>
    <scope>NUCLEOTIDE SEQUENCE [LARGE SCALE GENOMIC DNA]</scope>
    <source>
        <strain evidence="2 3">Ac Nc2</strain>
    </source>
</reference>
<name>A0A024GK93_9STRA</name>
<dbReference type="OrthoDB" id="66244at2759"/>
<gene>
    <name evidence="2" type="ORF">BN9_078590</name>
</gene>
<evidence type="ECO:0000313" key="3">
    <source>
        <dbReference type="Proteomes" id="UP000053237"/>
    </source>
</evidence>
<protein>
    <submittedName>
        <fullName evidence="2">Uncharacterized protein</fullName>
    </submittedName>
</protein>
<keyword evidence="3" id="KW-1185">Reference proteome</keyword>
<sequence>MEHVIWHNLPCLDRSSYDFSGPLSEKLQIEFNNNNVSILCLVGDELTQSDRFLFAEKLLSDFDHSIEAEMPTSAFQFLASFHNDRANTLILVFSITVSPLTTQNEILMNWLHVFCIFSSLLVFWPSSSDPLVEILMRLYGPLFKSIDWERHNIATLYELLPHSIAISSSESTEHITLGINGFSEWEDLVRLRHIGTFSLQSFIGEDGEKHNDMLSKQLRTKSMFGTAFSANVFGQLMMIMDETIHDESREIDLEAAWDQIVHSRCEQTANEALVMYSECLEAANNESPPLDLDAFQSLHEEMFSLAMEIYQNGTNNSSTVSQTVQQQLRKQLREVHREQLGKLHDHSRQYCVLLKEELWELLKPDFDKVRQQGDLEGSKHILLDALEAFIRQYEDQAKGPEKSSVMNLFIQQQAVDTFEYLEKHVVREANEEQVKDLREHLKREYADRKEALTAHFKSEEEKMRQSVVSERKMIEKARQAHNVRANLDDNETNRLRNELKHQQDENNKLTQQVIVVEQNLVDAALEKKELEGTIQKLRSDLEMEGKHRCELIETLSQSIKTAEDKEKDLETQVSKVRELLESVTLNADTRHQSLVTTLDKRNEEKNELQARLNELFMKITALPPSLQHEYFCTDREGDVQFADALAGFMV</sequence>
<dbReference type="AlphaFoldDB" id="A0A024GK93"/>
<dbReference type="GO" id="GO:0003924">
    <property type="term" value="F:GTPase activity"/>
    <property type="evidence" value="ECO:0007669"/>
    <property type="project" value="InterPro"/>
</dbReference>
<dbReference type="InterPro" id="IPR036543">
    <property type="entry name" value="Guanylate-bd_C_sf"/>
</dbReference>